<feature type="compositionally biased region" description="Polar residues" evidence="1">
    <location>
        <begin position="290"/>
        <end position="301"/>
    </location>
</feature>
<feature type="compositionally biased region" description="Basic residues" evidence="1">
    <location>
        <begin position="317"/>
        <end position="326"/>
    </location>
</feature>
<evidence type="ECO:0000256" key="1">
    <source>
        <dbReference type="SAM" id="MobiDB-lite"/>
    </source>
</evidence>
<feature type="compositionally biased region" description="Basic residues" evidence="1">
    <location>
        <begin position="46"/>
        <end position="57"/>
    </location>
</feature>
<proteinExistence type="predicted"/>
<feature type="region of interest" description="Disordered" evidence="1">
    <location>
        <begin position="41"/>
        <end position="177"/>
    </location>
</feature>
<evidence type="ECO:0000313" key="4">
    <source>
        <dbReference type="Proteomes" id="UP000332933"/>
    </source>
</evidence>
<dbReference type="Proteomes" id="UP000332933">
    <property type="component" value="Unassembled WGS sequence"/>
</dbReference>
<dbReference type="EMBL" id="VJMH01005176">
    <property type="protein sequence ID" value="KAF0699437.1"/>
    <property type="molecule type" value="Genomic_DNA"/>
</dbReference>
<dbReference type="OrthoDB" id="79920at2759"/>
<feature type="compositionally biased region" description="Basic residues" evidence="1">
    <location>
        <begin position="439"/>
        <end position="460"/>
    </location>
</feature>
<gene>
    <name evidence="3" type="primary">Aste57867_9979</name>
    <name evidence="2" type="ORF">As57867_009940</name>
    <name evidence="3" type="ORF">ASTE57867_9979</name>
</gene>
<reference evidence="3 4" key="1">
    <citation type="submission" date="2019-03" db="EMBL/GenBank/DDBJ databases">
        <authorList>
            <person name="Gaulin E."/>
            <person name="Dumas B."/>
        </authorList>
    </citation>
    <scope>NUCLEOTIDE SEQUENCE [LARGE SCALE GENOMIC DNA]</scope>
    <source>
        <strain evidence="3">CBS 568.67</strain>
    </source>
</reference>
<evidence type="ECO:0000313" key="3">
    <source>
        <dbReference type="EMBL" id="VFT86857.1"/>
    </source>
</evidence>
<feature type="compositionally biased region" description="Basic and acidic residues" evidence="1">
    <location>
        <begin position="75"/>
        <end position="85"/>
    </location>
</feature>
<organism evidence="3 4">
    <name type="scientific">Aphanomyces stellatus</name>
    <dbReference type="NCBI Taxonomy" id="120398"/>
    <lineage>
        <taxon>Eukaryota</taxon>
        <taxon>Sar</taxon>
        <taxon>Stramenopiles</taxon>
        <taxon>Oomycota</taxon>
        <taxon>Saprolegniomycetes</taxon>
        <taxon>Saprolegniales</taxon>
        <taxon>Verrucalvaceae</taxon>
        <taxon>Aphanomyces</taxon>
    </lineage>
</organism>
<dbReference type="EMBL" id="CAADRA010005197">
    <property type="protein sequence ID" value="VFT86857.1"/>
    <property type="molecule type" value="Genomic_DNA"/>
</dbReference>
<keyword evidence="4" id="KW-1185">Reference proteome</keyword>
<feature type="region of interest" description="Disordered" evidence="1">
    <location>
        <begin position="429"/>
        <end position="468"/>
    </location>
</feature>
<reference evidence="2" key="2">
    <citation type="submission" date="2019-06" db="EMBL/GenBank/DDBJ databases">
        <title>Genomics analysis of Aphanomyces spp. identifies a new class of oomycete effector associated with host adaptation.</title>
        <authorList>
            <person name="Gaulin E."/>
        </authorList>
    </citation>
    <scope>NUCLEOTIDE SEQUENCE</scope>
    <source>
        <strain evidence="2">CBS 578.67</strain>
    </source>
</reference>
<evidence type="ECO:0000313" key="2">
    <source>
        <dbReference type="EMBL" id="KAF0699437.1"/>
    </source>
</evidence>
<feature type="compositionally biased region" description="Basic residues" evidence="1">
    <location>
        <begin position="145"/>
        <end position="164"/>
    </location>
</feature>
<feature type="region of interest" description="Disordered" evidence="1">
    <location>
        <begin position="207"/>
        <end position="235"/>
    </location>
</feature>
<sequence>MARRKREPAARLLDTLDDAAYQDDCVSPGILGDMLSLDDEMAAPSKKTKAVSPRKSHIPIYDKHAAKPALSPRPPQKERKQPPRIDDEEDAANVPWHDDDDDNRSFLNEESVFVPSPPRQKPKSIRLDFPNDVTATPPPTLKSPRAPKTHRTAKHASSPKKHTKGISSEQSMPPASQIVEPEPEMLQDPMSVSPPIQPPATEIVATTAEESRVDSTALSPPVVQDAGDDPPSLDNEIGHEYDEQIALVMMELEALNLLHSQLVDAKAKAKEHFKNLKAVTQLRVEQSSTYVTQAPVDQSTRSSRHNPPADKSVYHPSPHKSPKKTPRKVDVTAPLPPLQAATTAAFPNIVPSQMMQDGGTYPWSKYMLQQMQQQQHLMPHQVHGGATPVVYVPILNPAYMAEVQHQQDQQLQQQSTIDVPAKEDAIAEAVKPPVEKRAAAKKQRVKKAASGKRPLVKKHTARELVFPR</sequence>
<dbReference type="AlphaFoldDB" id="A0A485KP74"/>
<accession>A0A485KP74</accession>
<feature type="compositionally biased region" description="Polar residues" evidence="1">
    <location>
        <begin position="165"/>
        <end position="174"/>
    </location>
</feature>
<feature type="region of interest" description="Disordered" evidence="1">
    <location>
        <begin position="290"/>
        <end position="331"/>
    </location>
</feature>
<protein>
    <submittedName>
        <fullName evidence="3">Aste57867_9979 protein</fullName>
    </submittedName>
</protein>
<name>A0A485KP74_9STRA</name>